<dbReference type="EMBL" id="JAMZIH010006684">
    <property type="protein sequence ID" value="KAJ1673679.1"/>
    <property type="molecule type" value="Genomic_DNA"/>
</dbReference>
<organism evidence="1 2">
    <name type="scientific">Spiromyces aspiralis</name>
    <dbReference type="NCBI Taxonomy" id="68401"/>
    <lineage>
        <taxon>Eukaryota</taxon>
        <taxon>Fungi</taxon>
        <taxon>Fungi incertae sedis</taxon>
        <taxon>Zoopagomycota</taxon>
        <taxon>Kickxellomycotina</taxon>
        <taxon>Kickxellomycetes</taxon>
        <taxon>Kickxellales</taxon>
        <taxon>Kickxellaceae</taxon>
        <taxon>Spiromyces</taxon>
    </lineage>
</organism>
<comment type="caution">
    <text evidence="1">The sequence shown here is derived from an EMBL/GenBank/DDBJ whole genome shotgun (WGS) entry which is preliminary data.</text>
</comment>
<reference evidence="1" key="1">
    <citation type="submission" date="2022-06" db="EMBL/GenBank/DDBJ databases">
        <title>Phylogenomic reconstructions and comparative analyses of Kickxellomycotina fungi.</title>
        <authorList>
            <person name="Reynolds N.K."/>
            <person name="Stajich J.E."/>
            <person name="Barry K."/>
            <person name="Grigoriev I.V."/>
            <person name="Crous P."/>
            <person name="Smith M.E."/>
        </authorList>
    </citation>
    <scope>NUCLEOTIDE SEQUENCE</scope>
    <source>
        <strain evidence="1">RSA 2271</strain>
    </source>
</reference>
<proteinExistence type="predicted"/>
<gene>
    <name evidence="1" type="ORF">EV182_004773</name>
</gene>
<evidence type="ECO:0000313" key="2">
    <source>
        <dbReference type="Proteomes" id="UP001145114"/>
    </source>
</evidence>
<dbReference type="Proteomes" id="UP001145114">
    <property type="component" value="Unassembled WGS sequence"/>
</dbReference>
<sequence length="235" mass="24291">ECYVVLTQLGYLHCFASAADVAKGNPSLSLYVPDCYVEFPRDKTLFVISESGNSLSTPSATHSGGLFSRGTSVLFSAQSVEIADQWVGAVQALAKKLPPKSAVSRAGTGLVTEASVKVNQEVYDKTVGKAAAAAADTAVESAESGNDKAAAEEQDAKDQQQPNTITVASHDSGADVATNNDTATDKPAEASGGPSAAAPNVEEKGTVEEEKAPEKQEEKPATDNENRANTDTAAN</sequence>
<protein>
    <submittedName>
        <fullName evidence="1">Uncharacterized protein</fullName>
    </submittedName>
</protein>
<keyword evidence="2" id="KW-1185">Reference proteome</keyword>
<accession>A0ACC1HAV4</accession>
<feature type="non-terminal residue" evidence="1">
    <location>
        <position position="1"/>
    </location>
</feature>
<evidence type="ECO:0000313" key="1">
    <source>
        <dbReference type="EMBL" id="KAJ1673679.1"/>
    </source>
</evidence>
<name>A0ACC1HAV4_9FUNG</name>